<proteinExistence type="predicted"/>
<evidence type="ECO:0000256" key="3">
    <source>
        <dbReference type="ARBA" id="ARBA00023157"/>
    </source>
</evidence>
<dbReference type="InterPro" id="IPR017937">
    <property type="entry name" value="Thioredoxin_CS"/>
</dbReference>
<dbReference type="InterPro" id="IPR050553">
    <property type="entry name" value="Thioredoxin_ResA/DsbE_sf"/>
</dbReference>
<dbReference type="Proteomes" id="UP000248745">
    <property type="component" value="Unassembled WGS sequence"/>
</dbReference>
<protein>
    <submittedName>
        <fullName evidence="7">TlpA family protein disulfide reductase</fullName>
    </submittedName>
</protein>
<reference evidence="7 8" key="1">
    <citation type="submission" date="2018-06" db="EMBL/GenBank/DDBJ databases">
        <title>Mucibacter soli gen. nov., sp. nov., a new member of the family Chitinophagaceae producing mucin.</title>
        <authorList>
            <person name="Kim M.-K."/>
            <person name="Park S."/>
            <person name="Kim T.-S."/>
            <person name="Joung Y."/>
            <person name="Han J.-H."/>
            <person name="Kim S.B."/>
        </authorList>
    </citation>
    <scope>NUCLEOTIDE SEQUENCE [LARGE SCALE GENOMIC DNA]</scope>
    <source>
        <strain evidence="7 8">R1-15</strain>
    </source>
</reference>
<dbReference type="EMBL" id="QKTW01000010">
    <property type="protein sequence ID" value="PZF73687.1"/>
    <property type="molecule type" value="Genomic_DNA"/>
</dbReference>
<dbReference type="AlphaFoldDB" id="A0A2W2BCU4"/>
<dbReference type="GO" id="GO:0017004">
    <property type="term" value="P:cytochrome complex assembly"/>
    <property type="evidence" value="ECO:0007669"/>
    <property type="project" value="UniProtKB-KW"/>
</dbReference>
<keyword evidence="8" id="KW-1185">Reference proteome</keyword>
<keyword evidence="3" id="KW-1015">Disulfide bond</keyword>
<dbReference type="PROSITE" id="PS00194">
    <property type="entry name" value="THIOREDOXIN_1"/>
    <property type="match status" value="1"/>
</dbReference>
<feature type="domain" description="Thioredoxin" evidence="6">
    <location>
        <begin position="57"/>
        <end position="207"/>
    </location>
</feature>
<keyword evidence="5" id="KW-1133">Transmembrane helix</keyword>
<sequence length="207" mass="23231">MIRSLLSFKFFLIAICIYLQALKQSFRNQKMKKFLTAVIFALGIGTAAHAQYENTKIKVGEPAPELAFNNPTGETVKLSELNKGHFVLVDFWASWCGPCRRSNPALVNIYNKYKDQKFKDAKKGFVILSVSLDQNKDAWLAAIEKDKLVWPYHVSDLGGWQSKAAEIYGVQFIPQAFLVGPDGKVIAKYMTSEAAEADLEKFVASKK</sequence>
<dbReference type="GO" id="GO:0030313">
    <property type="term" value="C:cell envelope"/>
    <property type="evidence" value="ECO:0007669"/>
    <property type="project" value="UniProtKB-SubCell"/>
</dbReference>
<dbReference type="CDD" id="cd02966">
    <property type="entry name" value="TlpA_like_family"/>
    <property type="match status" value="1"/>
</dbReference>
<feature type="transmembrane region" description="Helical" evidence="5">
    <location>
        <begin position="6"/>
        <end position="22"/>
    </location>
</feature>
<accession>A0A2W2BCU4</accession>
<keyword evidence="5" id="KW-0472">Membrane</keyword>
<dbReference type="PROSITE" id="PS51352">
    <property type="entry name" value="THIOREDOXIN_2"/>
    <property type="match status" value="1"/>
</dbReference>
<dbReference type="OrthoDB" id="9815205at2"/>
<name>A0A2W2BCU4_9BACT</name>
<gene>
    <name evidence="7" type="ORF">DN068_06725</name>
</gene>
<dbReference type="PANTHER" id="PTHR42852:SF6">
    <property type="entry name" value="THIOL:DISULFIDE INTERCHANGE PROTEIN DSBE"/>
    <property type="match status" value="1"/>
</dbReference>
<organism evidence="7 8">
    <name type="scientific">Taibaiella soli</name>
    <dbReference type="NCBI Taxonomy" id="1649169"/>
    <lineage>
        <taxon>Bacteria</taxon>
        <taxon>Pseudomonadati</taxon>
        <taxon>Bacteroidota</taxon>
        <taxon>Chitinophagia</taxon>
        <taxon>Chitinophagales</taxon>
        <taxon>Chitinophagaceae</taxon>
        <taxon>Taibaiella</taxon>
    </lineage>
</organism>
<dbReference type="InterPro" id="IPR013766">
    <property type="entry name" value="Thioredoxin_domain"/>
</dbReference>
<dbReference type="SUPFAM" id="SSF52833">
    <property type="entry name" value="Thioredoxin-like"/>
    <property type="match status" value="1"/>
</dbReference>
<evidence type="ECO:0000259" key="6">
    <source>
        <dbReference type="PROSITE" id="PS51352"/>
    </source>
</evidence>
<comment type="subcellular location">
    <subcellularLocation>
        <location evidence="1">Cell envelope</location>
    </subcellularLocation>
</comment>
<evidence type="ECO:0000313" key="7">
    <source>
        <dbReference type="EMBL" id="PZF73687.1"/>
    </source>
</evidence>
<dbReference type="PANTHER" id="PTHR42852">
    <property type="entry name" value="THIOL:DISULFIDE INTERCHANGE PROTEIN DSBE"/>
    <property type="match status" value="1"/>
</dbReference>
<comment type="caution">
    <text evidence="7">The sequence shown here is derived from an EMBL/GenBank/DDBJ whole genome shotgun (WGS) entry which is preliminary data.</text>
</comment>
<keyword evidence="2" id="KW-0201">Cytochrome c-type biogenesis</keyword>
<evidence type="ECO:0000256" key="5">
    <source>
        <dbReference type="SAM" id="Phobius"/>
    </source>
</evidence>
<evidence type="ECO:0000256" key="1">
    <source>
        <dbReference type="ARBA" id="ARBA00004196"/>
    </source>
</evidence>
<dbReference type="Gene3D" id="3.40.30.10">
    <property type="entry name" value="Glutaredoxin"/>
    <property type="match status" value="1"/>
</dbReference>
<evidence type="ECO:0000256" key="4">
    <source>
        <dbReference type="ARBA" id="ARBA00023284"/>
    </source>
</evidence>
<evidence type="ECO:0000256" key="2">
    <source>
        <dbReference type="ARBA" id="ARBA00022748"/>
    </source>
</evidence>
<keyword evidence="4" id="KW-0676">Redox-active center</keyword>
<keyword evidence="5" id="KW-0812">Transmembrane</keyword>
<evidence type="ECO:0000313" key="8">
    <source>
        <dbReference type="Proteomes" id="UP000248745"/>
    </source>
</evidence>
<dbReference type="InterPro" id="IPR036249">
    <property type="entry name" value="Thioredoxin-like_sf"/>
</dbReference>
<dbReference type="InterPro" id="IPR013740">
    <property type="entry name" value="Redoxin"/>
</dbReference>
<dbReference type="Pfam" id="PF08534">
    <property type="entry name" value="Redoxin"/>
    <property type="match status" value="1"/>
</dbReference>